<feature type="signal peptide" evidence="1">
    <location>
        <begin position="1"/>
        <end position="20"/>
    </location>
</feature>
<feature type="chain" id="PRO_5015433659" description="SH3b domain-containing protein" evidence="1">
    <location>
        <begin position="21"/>
        <end position="103"/>
    </location>
</feature>
<comment type="caution">
    <text evidence="3">The sequence shown here is derived from an EMBL/GenBank/DDBJ whole genome shotgun (WGS) entry which is preliminary data.</text>
</comment>
<evidence type="ECO:0000313" key="4">
    <source>
        <dbReference type="Proteomes" id="UP000244940"/>
    </source>
</evidence>
<protein>
    <recommendedName>
        <fullName evidence="2">SH3b domain-containing protein</fullName>
    </recommendedName>
</protein>
<accession>A0A2U2CGP6</accession>
<proteinExistence type="predicted"/>
<dbReference type="RefSeq" id="WP_109532144.1">
    <property type="nucleotide sequence ID" value="NZ_QEYD01000002.1"/>
</dbReference>
<dbReference type="Proteomes" id="UP000244940">
    <property type="component" value="Unassembled WGS sequence"/>
</dbReference>
<dbReference type="GeneID" id="94364193"/>
<dbReference type="InterPro" id="IPR003646">
    <property type="entry name" value="SH3-like_bac-type"/>
</dbReference>
<feature type="domain" description="SH3b" evidence="2">
    <location>
        <begin position="19"/>
        <end position="81"/>
    </location>
</feature>
<dbReference type="OrthoDB" id="7875133at2"/>
<dbReference type="Gene3D" id="2.30.30.40">
    <property type="entry name" value="SH3 Domains"/>
    <property type="match status" value="1"/>
</dbReference>
<dbReference type="EMBL" id="QEYD01000002">
    <property type="protein sequence ID" value="PWE31066.1"/>
    <property type="molecule type" value="Genomic_DNA"/>
</dbReference>
<reference evidence="3 4" key="1">
    <citation type="submission" date="2018-05" db="EMBL/GenBank/DDBJ databases">
        <title>Pararhodobacter marina sp. nov., isolated from deep-sea water of the Indian Ocean.</title>
        <authorList>
            <person name="Lai Q.Sr."/>
            <person name="Liu X."/>
            <person name="Shao Z."/>
        </authorList>
    </citation>
    <scope>NUCLEOTIDE SEQUENCE [LARGE SCALE GENOMIC DNA]</scope>
    <source>
        <strain evidence="3 4">CIC4N-9</strain>
    </source>
</reference>
<evidence type="ECO:0000313" key="3">
    <source>
        <dbReference type="EMBL" id="PWE31066.1"/>
    </source>
</evidence>
<name>A0A2U2CGP6_9RHOB</name>
<organism evidence="3 4">
    <name type="scientific">Pararhodobacter marinus</name>
    <dbReference type="NCBI Taxonomy" id="2184063"/>
    <lineage>
        <taxon>Bacteria</taxon>
        <taxon>Pseudomonadati</taxon>
        <taxon>Pseudomonadota</taxon>
        <taxon>Alphaproteobacteria</taxon>
        <taxon>Rhodobacterales</taxon>
        <taxon>Paracoccaceae</taxon>
        <taxon>Pararhodobacter</taxon>
    </lineage>
</organism>
<keyword evidence="1" id="KW-0732">Signal</keyword>
<sequence>MFRNLLIAATLTLLPAAASASEAWTTGGVNFRSGPSTHYAVITTLPRCAVIDTHEWQDGWVRASWQGRYGWLSGRYVSDSNAHCNAGYRPAASGGHSGYSRGY</sequence>
<gene>
    <name evidence="3" type="ORF">C4N9_04765</name>
</gene>
<dbReference type="Pfam" id="PF08239">
    <property type="entry name" value="SH3_3"/>
    <property type="match status" value="1"/>
</dbReference>
<evidence type="ECO:0000259" key="2">
    <source>
        <dbReference type="SMART" id="SM00287"/>
    </source>
</evidence>
<keyword evidence="4" id="KW-1185">Reference proteome</keyword>
<dbReference type="AlphaFoldDB" id="A0A2U2CGP6"/>
<evidence type="ECO:0000256" key="1">
    <source>
        <dbReference type="SAM" id="SignalP"/>
    </source>
</evidence>
<dbReference type="SMART" id="SM00287">
    <property type="entry name" value="SH3b"/>
    <property type="match status" value="1"/>
</dbReference>